<keyword evidence="6" id="KW-0238">DNA-binding</keyword>
<evidence type="ECO:0000256" key="8">
    <source>
        <dbReference type="SAM" id="MobiDB-lite"/>
    </source>
</evidence>
<dbReference type="PRINTS" id="PR00035">
    <property type="entry name" value="HTHGNTR"/>
</dbReference>
<dbReference type="Pfam" id="PF00392">
    <property type="entry name" value="GntR"/>
    <property type="match status" value="1"/>
</dbReference>
<dbReference type="RefSeq" id="WP_132769067.1">
    <property type="nucleotide sequence ID" value="NZ_SMAB01000011.1"/>
</dbReference>
<evidence type="ECO:0000313" key="11">
    <source>
        <dbReference type="EMBL" id="TCS81794.1"/>
    </source>
</evidence>
<dbReference type="GO" id="GO:0003677">
    <property type="term" value="F:DNA binding"/>
    <property type="evidence" value="ECO:0007669"/>
    <property type="project" value="UniProtKB-KW"/>
</dbReference>
<keyword evidence="11" id="KW-0670">Pyruvate</keyword>
<organism evidence="11 12">
    <name type="scientific">Tepidibacillus fermentans</name>
    <dbReference type="NCBI Taxonomy" id="1281767"/>
    <lineage>
        <taxon>Bacteria</taxon>
        <taxon>Bacillati</taxon>
        <taxon>Bacillota</taxon>
        <taxon>Bacilli</taxon>
        <taxon>Bacillales</taxon>
        <taxon>Bacillaceae</taxon>
        <taxon>Tepidibacillus</taxon>
    </lineage>
</organism>
<evidence type="ECO:0000256" key="1">
    <source>
        <dbReference type="ARBA" id="ARBA00022448"/>
    </source>
</evidence>
<keyword evidence="5" id="KW-0805">Transcription regulation</keyword>
<dbReference type="InterPro" id="IPR011055">
    <property type="entry name" value="Dup_hybrid_motif"/>
</dbReference>
<dbReference type="InterPro" id="IPR001127">
    <property type="entry name" value="PTS_EIIA_1_perm"/>
</dbReference>
<comment type="caution">
    <text evidence="11">The sequence shown here is derived from an EMBL/GenBank/DDBJ whole genome shotgun (WGS) entry which is preliminary data.</text>
</comment>
<keyword evidence="2" id="KW-0762">Sugar transport</keyword>
<dbReference type="GO" id="GO:0016740">
    <property type="term" value="F:transferase activity"/>
    <property type="evidence" value="ECO:0007669"/>
    <property type="project" value="UniProtKB-KW"/>
</dbReference>
<keyword evidence="7" id="KW-0804">Transcription</keyword>
<evidence type="ECO:0000259" key="9">
    <source>
        <dbReference type="PROSITE" id="PS50949"/>
    </source>
</evidence>
<evidence type="ECO:0000256" key="4">
    <source>
        <dbReference type="ARBA" id="ARBA00022683"/>
    </source>
</evidence>
<name>A0A4R3KEN1_9BACI</name>
<keyword evidence="12" id="KW-1185">Reference proteome</keyword>
<dbReference type="GO" id="GO:0045892">
    <property type="term" value="P:negative regulation of DNA-templated transcription"/>
    <property type="evidence" value="ECO:0007669"/>
    <property type="project" value="TreeGrafter"/>
</dbReference>
<dbReference type="GO" id="GO:0009401">
    <property type="term" value="P:phosphoenolpyruvate-dependent sugar phosphotransferase system"/>
    <property type="evidence" value="ECO:0007669"/>
    <property type="project" value="UniProtKB-KW"/>
</dbReference>
<reference evidence="11 12" key="1">
    <citation type="submission" date="2019-03" db="EMBL/GenBank/DDBJ databases">
        <title>Genomic Encyclopedia of Type Strains, Phase IV (KMG-IV): sequencing the most valuable type-strain genomes for metagenomic binning, comparative biology and taxonomic classification.</title>
        <authorList>
            <person name="Goeker M."/>
        </authorList>
    </citation>
    <scope>NUCLEOTIDE SEQUENCE [LARGE SCALE GENOMIC DNA]</scope>
    <source>
        <strain evidence="11 12">DSM 23802</strain>
    </source>
</reference>
<dbReference type="InterPro" id="IPR036390">
    <property type="entry name" value="WH_DNA-bd_sf"/>
</dbReference>
<dbReference type="InterPro" id="IPR028978">
    <property type="entry name" value="Chorismate_lyase_/UTRA_dom_sf"/>
</dbReference>
<gene>
    <name evidence="11" type="ORF">EDD72_11132</name>
</gene>
<dbReference type="SUPFAM" id="SSF64288">
    <property type="entry name" value="Chorismate lyase-like"/>
    <property type="match status" value="1"/>
</dbReference>
<accession>A0A4R3KEN1</accession>
<evidence type="ECO:0000256" key="3">
    <source>
        <dbReference type="ARBA" id="ARBA00022679"/>
    </source>
</evidence>
<dbReference type="SUPFAM" id="SSF51261">
    <property type="entry name" value="Duplicated hybrid motif"/>
    <property type="match status" value="1"/>
</dbReference>
<dbReference type="OrthoDB" id="9816541at2"/>
<evidence type="ECO:0000256" key="5">
    <source>
        <dbReference type="ARBA" id="ARBA00023015"/>
    </source>
</evidence>
<evidence type="ECO:0000256" key="7">
    <source>
        <dbReference type="ARBA" id="ARBA00023163"/>
    </source>
</evidence>
<dbReference type="PROSITE" id="PS50949">
    <property type="entry name" value="HTH_GNTR"/>
    <property type="match status" value="1"/>
</dbReference>
<keyword evidence="3 11" id="KW-0808">Transferase</keyword>
<proteinExistence type="predicted"/>
<dbReference type="GO" id="GO:0003700">
    <property type="term" value="F:DNA-binding transcription factor activity"/>
    <property type="evidence" value="ECO:0007669"/>
    <property type="project" value="InterPro"/>
</dbReference>
<dbReference type="PANTHER" id="PTHR44846">
    <property type="entry name" value="MANNOSYL-D-GLYCERATE TRANSPORT/METABOLISM SYSTEM REPRESSOR MNGR-RELATED"/>
    <property type="match status" value="1"/>
</dbReference>
<keyword evidence="1" id="KW-0813">Transport</keyword>
<dbReference type="PROSITE" id="PS51093">
    <property type="entry name" value="PTS_EIIA_TYPE_1"/>
    <property type="match status" value="1"/>
</dbReference>
<evidence type="ECO:0000256" key="6">
    <source>
        <dbReference type="ARBA" id="ARBA00023125"/>
    </source>
</evidence>
<dbReference type="AlphaFoldDB" id="A0A4R3KEN1"/>
<feature type="domain" description="HTH gntR-type" evidence="9">
    <location>
        <begin position="2"/>
        <end position="70"/>
    </location>
</feature>
<feature type="domain" description="PTS EIIA type-1" evidence="10">
    <location>
        <begin position="120"/>
        <end position="201"/>
    </location>
</feature>
<feature type="compositionally biased region" description="Basic and acidic residues" evidence="8">
    <location>
        <begin position="181"/>
        <end position="201"/>
    </location>
</feature>
<dbReference type="SUPFAM" id="SSF46785">
    <property type="entry name" value="Winged helix' DNA-binding domain"/>
    <property type="match status" value="1"/>
</dbReference>
<dbReference type="PANTHER" id="PTHR44846:SF12">
    <property type="entry name" value="HTH-TYPE TRANSCRIPTIONAL REGULATOR TRER"/>
    <property type="match status" value="1"/>
</dbReference>
<dbReference type="InterPro" id="IPR000524">
    <property type="entry name" value="Tscrpt_reg_HTH_GntR"/>
</dbReference>
<dbReference type="Pfam" id="PF00358">
    <property type="entry name" value="PTS_EIIA_1"/>
    <property type="match status" value="1"/>
</dbReference>
<dbReference type="InterPro" id="IPR050679">
    <property type="entry name" value="Bact_HTH_transcr_reg"/>
</dbReference>
<dbReference type="CDD" id="cd07377">
    <property type="entry name" value="WHTH_GntR"/>
    <property type="match status" value="1"/>
</dbReference>
<feature type="region of interest" description="Disordered" evidence="8">
    <location>
        <begin position="174"/>
        <end position="201"/>
    </location>
</feature>
<keyword evidence="4" id="KW-0598">Phosphotransferase system</keyword>
<dbReference type="SMART" id="SM00345">
    <property type="entry name" value="HTH_GNTR"/>
    <property type="match status" value="1"/>
</dbReference>
<evidence type="ECO:0000256" key="2">
    <source>
        <dbReference type="ARBA" id="ARBA00022597"/>
    </source>
</evidence>
<dbReference type="EMBL" id="SMAB01000011">
    <property type="protein sequence ID" value="TCS81794.1"/>
    <property type="molecule type" value="Genomic_DNA"/>
</dbReference>
<evidence type="ECO:0000259" key="10">
    <source>
        <dbReference type="PROSITE" id="PS51093"/>
    </source>
</evidence>
<dbReference type="Gene3D" id="2.70.70.10">
    <property type="entry name" value="Glucose Permease (Domain IIA)"/>
    <property type="match status" value="1"/>
</dbReference>
<dbReference type="Gene3D" id="1.10.10.10">
    <property type="entry name" value="Winged helix-like DNA-binding domain superfamily/Winged helix DNA-binding domain"/>
    <property type="match status" value="1"/>
</dbReference>
<dbReference type="InterPro" id="IPR036388">
    <property type="entry name" value="WH-like_DNA-bd_sf"/>
</dbReference>
<protein>
    <submittedName>
        <fullName evidence="11">Phosphoenolpyruvate-dependent sugar phosphotransferase system EIIA component</fullName>
    </submittedName>
</protein>
<dbReference type="Proteomes" id="UP000295788">
    <property type="component" value="Unassembled WGS sequence"/>
</dbReference>
<sequence length="201" mass="22663">MHRRYLEIYEEIKNAILAGTYRPGEKLSSEHEFCQKYRVSRGTIRRALELLAEEGFVHSLHGKGVFVLDKHPITFSFGGLISFKEASEGNDQPFQTYVPKFEEIIIDQSLHKKTNLPIGEEAYHIYRVPIHGIAFEPTEGEVVAPIDGEIIQLFHTKHAVGIRSKGGLEILTSHRKKSPTSKREGATKPVKVGDEFRLGVA</sequence>
<evidence type="ECO:0000313" key="12">
    <source>
        <dbReference type="Proteomes" id="UP000295788"/>
    </source>
</evidence>